<feature type="domain" description="Ig-like" evidence="3">
    <location>
        <begin position="97"/>
        <end position="179"/>
    </location>
</feature>
<feature type="domain" description="Ig-like" evidence="3">
    <location>
        <begin position="532"/>
        <end position="608"/>
    </location>
</feature>
<dbReference type="InterPro" id="IPR055356">
    <property type="entry name" value="ZP-N"/>
</dbReference>
<proteinExistence type="predicted"/>
<dbReference type="Pfam" id="PF23344">
    <property type="entry name" value="ZP-N"/>
    <property type="match status" value="4"/>
</dbReference>
<evidence type="ECO:0008006" key="7">
    <source>
        <dbReference type="Google" id="ProtNLM"/>
    </source>
</evidence>
<dbReference type="Proteomes" id="UP001159427">
    <property type="component" value="Unassembled WGS sequence"/>
</dbReference>
<keyword evidence="2" id="KW-1015">Disulfide bond</keyword>
<comment type="caution">
    <text evidence="5">The sequence shown here is derived from an EMBL/GenBank/DDBJ whole genome shotgun (WGS) entry which is preliminary data.</text>
</comment>
<dbReference type="InterPro" id="IPR013783">
    <property type="entry name" value="Ig-like_fold"/>
</dbReference>
<dbReference type="Gene3D" id="2.60.40.10">
    <property type="entry name" value="Immunoglobulins"/>
    <property type="match status" value="1"/>
</dbReference>
<evidence type="ECO:0000313" key="5">
    <source>
        <dbReference type="EMBL" id="CAH3019306.1"/>
    </source>
</evidence>
<evidence type="ECO:0000256" key="2">
    <source>
        <dbReference type="ARBA" id="ARBA00023157"/>
    </source>
</evidence>
<evidence type="ECO:0000256" key="1">
    <source>
        <dbReference type="ARBA" id="ARBA00022729"/>
    </source>
</evidence>
<dbReference type="PROSITE" id="PS50835">
    <property type="entry name" value="IG_LIKE"/>
    <property type="match status" value="2"/>
</dbReference>
<dbReference type="PANTHER" id="PTHR14002:SF43">
    <property type="entry name" value="DELTA-LIKE PROTEIN"/>
    <property type="match status" value="1"/>
</dbReference>
<evidence type="ECO:0000313" key="6">
    <source>
        <dbReference type="Proteomes" id="UP001159427"/>
    </source>
</evidence>
<protein>
    <recommendedName>
        <fullName evidence="7">Ig-like domain-containing protein</fullName>
    </recommendedName>
</protein>
<dbReference type="PANTHER" id="PTHR14002">
    <property type="entry name" value="ENDOGLIN/TGF-BETA RECEPTOR TYPE III"/>
    <property type="match status" value="1"/>
</dbReference>
<dbReference type="EMBL" id="CALNXI010000112">
    <property type="protein sequence ID" value="CAH3019306.1"/>
    <property type="molecule type" value="Genomic_DNA"/>
</dbReference>
<dbReference type="InterPro" id="IPR001507">
    <property type="entry name" value="ZP_dom"/>
</dbReference>
<feature type="domain" description="ZP" evidence="4">
    <location>
        <begin position="629"/>
        <end position="736"/>
    </location>
</feature>
<dbReference type="PROSITE" id="PS51034">
    <property type="entry name" value="ZP_2"/>
    <property type="match status" value="1"/>
</dbReference>
<accession>A0ABN8LU74</accession>
<gene>
    <name evidence="5" type="ORF">PEVE_00002157</name>
</gene>
<dbReference type="InterPro" id="IPR007110">
    <property type="entry name" value="Ig-like_dom"/>
</dbReference>
<feature type="non-terminal residue" evidence="5">
    <location>
        <position position="1"/>
    </location>
</feature>
<reference evidence="5 6" key="1">
    <citation type="submission" date="2022-05" db="EMBL/GenBank/DDBJ databases">
        <authorList>
            <consortium name="Genoscope - CEA"/>
            <person name="William W."/>
        </authorList>
    </citation>
    <scope>NUCLEOTIDE SEQUENCE [LARGE SCALE GENOMIC DNA]</scope>
</reference>
<evidence type="ECO:0000259" key="4">
    <source>
        <dbReference type="PROSITE" id="PS51034"/>
    </source>
</evidence>
<name>A0ABN8LU74_9CNID</name>
<keyword evidence="1" id="KW-0732">Signal</keyword>
<dbReference type="Gene3D" id="2.60.40.3210">
    <property type="entry name" value="Zona pellucida, ZP-N domain"/>
    <property type="match status" value="4"/>
</dbReference>
<organism evidence="5 6">
    <name type="scientific">Porites evermanni</name>
    <dbReference type="NCBI Taxonomy" id="104178"/>
    <lineage>
        <taxon>Eukaryota</taxon>
        <taxon>Metazoa</taxon>
        <taxon>Cnidaria</taxon>
        <taxon>Anthozoa</taxon>
        <taxon>Hexacorallia</taxon>
        <taxon>Scleractinia</taxon>
        <taxon>Fungiina</taxon>
        <taxon>Poritidae</taxon>
        <taxon>Porites</taxon>
    </lineage>
</organism>
<evidence type="ECO:0000259" key="3">
    <source>
        <dbReference type="PROSITE" id="PS50835"/>
    </source>
</evidence>
<sequence>VKLNPQIWERVQSKLEMHLIDKYCKPFYVNSTHASIRTPLYDCGTNLEVTKDHMIFSNSFMMSEEPEVGQLVSFIPDVEVKFRCTYGRKNNKRRIAPLQLDTLHSSPSKVSTLRGLPVVLKCVFKYGSPPVRVVILRDGKIVANQQNGTKTAKITVGRRKREFGLYTCRAEDTKKVKITHDMELTKLDPSNVSSDGKQVTCSRDEMYLKLDHLMFPWLRPPYFDIYLLDKNCRPYHVNFTHMIVKTGYGDCKTKADIRNHDVIYSNALIALARPIPGTIITRFPDVLIPFECRLNLTNSDSGPLKKEEKVLAEPLTADKSKSSPFIVKTYKGFTVRLMCTFKGGVAPLRIKLTRGKKLASSVEVKERTLYFTVKTGLTARFRSYECIATDAEGIRVKQRITLRKAGPRDLTSDGVKVNCKSDFMDVSLSRLVYPWLDPGLLRISLIQSTCTAYTITDLEVRIQAPLSRCGSKTNLKNKYTLRSRNTVITQPRRPEGVLITYLPEIHFPFTCDYEITHAQGKTSLKPIGPLMPDLSNSSNTVVSPPKMTTKLRCIFQGGEPPIRVSMSRHKVKIAHAQGRTLSFVIKPHIYDDGHFVCRATDARNKTVTHKINLHVPVHGIVWNKGAEIDCGSKITTVTLFRANFPWLDIRRMHVHLIDPTCRGYLNSTHVSFRFQTGGCGSKHIKSSSRDVIFSNKVFIVNKPYFQERKHKSILEINFYCKYSHTGGGNKKIKGFL</sequence>
<keyword evidence="6" id="KW-1185">Reference proteome</keyword>